<feature type="domain" description="Soluble ligand binding" evidence="17">
    <location>
        <begin position="105"/>
        <end position="149"/>
    </location>
</feature>
<proteinExistence type="inferred from homology"/>
<keyword evidence="7 15" id="KW-0732">Signal</keyword>
<keyword evidence="12" id="KW-0564">Palmitate</keyword>
<evidence type="ECO:0000256" key="5">
    <source>
        <dbReference type="ARBA" id="ARBA00022597"/>
    </source>
</evidence>
<feature type="chain" id="PRO_5018167745" evidence="15">
    <location>
        <begin position="26"/>
        <end position="700"/>
    </location>
</feature>
<dbReference type="GO" id="GO:0015288">
    <property type="term" value="F:porin activity"/>
    <property type="evidence" value="ECO:0007669"/>
    <property type="project" value="UniProtKB-KW"/>
</dbReference>
<dbReference type="Proteomes" id="UP000279760">
    <property type="component" value="Chromosome 1"/>
</dbReference>
<gene>
    <name evidence="19" type="ORF">ECB94_03030</name>
</gene>
<dbReference type="InterPro" id="IPR049712">
    <property type="entry name" value="Poly_export"/>
</dbReference>
<dbReference type="InterPro" id="IPR003715">
    <property type="entry name" value="Poly_export_N"/>
</dbReference>
<feature type="domain" description="Soluble ligand binding" evidence="17">
    <location>
        <begin position="590"/>
        <end position="633"/>
    </location>
</feature>
<keyword evidence="13" id="KW-0998">Cell outer membrane</keyword>
<keyword evidence="9" id="KW-0406">Ion transport</keyword>
<reference evidence="19 20" key="1">
    <citation type="submission" date="2018-11" db="EMBL/GenBank/DDBJ databases">
        <title>Complete Genome Sequence of Vbrio mediterranei 117-T6: a Potential Pathogen Bacteria Isolated from the Conchocelis of Pyropia.</title>
        <authorList>
            <person name="Liu Q."/>
        </authorList>
    </citation>
    <scope>NUCLEOTIDE SEQUENCE [LARGE SCALE GENOMIC DNA]</scope>
    <source>
        <strain evidence="19 20">117-T6</strain>
    </source>
</reference>
<evidence type="ECO:0000256" key="6">
    <source>
        <dbReference type="ARBA" id="ARBA00022692"/>
    </source>
</evidence>
<evidence type="ECO:0000259" key="18">
    <source>
        <dbReference type="Pfam" id="PF22461"/>
    </source>
</evidence>
<name>A0A3G4V6D4_9VIBR</name>
<evidence type="ECO:0000256" key="11">
    <source>
        <dbReference type="ARBA" id="ARBA00023136"/>
    </source>
</evidence>
<keyword evidence="14" id="KW-0449">Lipoprotein</keyword>
<comment type="subcellular location">
    <subcellularLocation>
        <location evidence="1">Cell outer membrane</location>
        <topology evidence="1">Multi-pass membrane protein</topology>
    </subcellularLocation>
</comment>
<dbReference type="RefSeq" id="WP_124939956.1">
    <property type="nucleotide sequence ID" value="NZ_CP033577.1"/>
</dbReference>
<keyword evidence="8" id="KW-0625">Polysaccharide transport</keyword>
<keyword evidence="5" id="KW-0762">Sugar transport</keyword>
<evidence type="ECO:0000256" key="3">
    <source>
        <dbReference type="ARBA" id="ARBA00022448"/>
    </source>
</evidence>
<feature type="domain" description="Soluble ligand binding" evidence="17">
    <location>
        <begin position="212"/>
        <end position="253"/>
    </location>
</feature>
<dbReference type="InterPro" id="IPR054765">
    <property type="entry name" value="SLBB_dom"/>
</dbReference>
<keyword evidence="10" id="KW-0626">Porin</keyword>
<dbReference type="AlphaFoldDB" id="A0A3G4V6D4"/>
<keyword evidence="6" id="KW-0812">Transmembrane</keyword>
<dbReference type="GO" id="GO:0046930">
    <property type="term" value="C:pore complex"/>
    <property type="evidence" value="ECO:0007669"/>
    <property type="project" value="UniProtKB-KW"/>
</dbReference>
<evidence type="ECO:0000259" key="17">
    <source>
        <dbReference type="Pfam" id="PF10531"/>
    </source>
</evidence>
<evidence type="ECO:0000256" key="15">
    <source>
        <dbReference type="SAM" id="SignalP"/>
    </source>
</evidence>
<dbReference type="GO" id="GO:0015159">
    <property type="term" value="F:polysaccharide transmembrane transporter activity"/>
    <property type="evidence" value="ECO:0007669"/>
    <property type="project" value="InterPro"/>
</dbReference>
<evidence type="ECO:0000313" key="19">
    <source>
        <dbReference type="EMBL" id="AYV20334.1"/>
    </source>
</evidence>
<evidence type="ECO:0000256" key="12">
    <source>
        <dbReference type="ARBA" id="ARBA00023139"/>
    </source>
</evidence>
<protein>
    <submittedName>
        <fullName evidence="19">Sugar ABC transporter substrate-binding protein</fullName>
    </submittedName>
</protein>
<evidence type="ECO:0000256" key="1">
    <source>
        <dbReference type="ARBA" id="ARBA00004571"/>
    </source>
</evidence>
<dbReference type="InterPro" id="IPR019554">
    <property type="entry name" value="Soluble_ligand-bd"/>
</dbReference>
<sequence length="700" mass="76536">MNQAKVIVLLCVTVLFALFAPLSLANEKQVQVGDLIQVDLPGESSLNRGFQVDKRGRITLPEVGPVFVAGYNEEQLTTAVKGALDKAFRDTSNVQVYVAERQILISVQGYVASPGEYTLPYNSNVQMALHAAGGLRSGAQLNKMLLKRGADRQEFDYKRFLDTGDDKNLPALQSLDTLFVPASPLVGNIEQEFDPAKLADSGDSADSRQAIKVFGEVNAPGSFSYKSNSDLVDVLMRAGGVTRYASVEQIRVISNNTPTLFNLKRYLDSGDVSLLPPLQAGATIFVPKQEEEIKSGSNTVYVMGEVAAPGAFEGKKGATFMDILANAGGPTRFAESRQIRVIKSDGRVVPFDMTAYTEGLKGSQAPKIEPGDAIFVPEKTDINEKSWLKVSPDRAVNVIGEVVRPGRIEWSDEMDLMDLLAHVGGPSGRADTSKIEVANGNKMVVFDLDAFIKRGAPQSELPYISAGAIVRVHDLPQDPSDNKAQWVRQSSDASIYVFGQVNAPGRYRFTDDMHFLDILSAADGPTKDADIHNIRVTHRDKPYSKVSKLNLSLYFETGDESIIPLVKRGDTIYVPEKNRNWLDTPKEKTIRILGAVNNPGRYVFNDNMTILDVLAEAGGPSDRAYVEKISVVNMSCCQGQARTFDLVEFSKTADIKMLPVIRAGDTIYIPDRRNSFAEQARLGLTDIFRIVSTIAVIGAL</sequence>
<dbReference type="Pfam" id="PF22461">
    <property type="entry name" value="SLBB_2"/>
    <property type="match status" value="1"/>
</dbReference>
<evidence type="ECO:0000256" key="7">
    <source>
        <dbReference type="ARBA" id="ARBA00022729"/>
    </source>
</evidence>
<dbReference type="Pfam" id="PF10531">
    <property type="entry name" value="SLBB"/>
    <property type="match status" value="5"/>
</dbReference>
<evidence type="ECO:0000256" key="8">
    <source>
        <dbReference type="ARBA" id="ARBA00023047"/>
    </source>
</evidence>
<dbReference type="PANTHER" id="PTHR33619:SF3">
    <property type="entry name" value="POLYSACCHARIDE EXPORT PROTEIN GFCE-RELATED"/>
    <property type="match status" value="1"/>
</dbReference>
<evidence type="ECO:0000259" key="16">
    <source>
        <dbReference type="Pfam" id="PF02563"/>
    </source>
</evidence>
<evidence type="ECO:0000256" key="14">
    <source>
        <dbReference type="ARBA" id="ARBA00023288"/>
    </source>
</evidence>
<evidence type="ECO:0000256" key="13">
    <source>
        <dbReference type="ARBA" id="ARBA00023237"/>
    </source>
</evidence>
<accession>A0A3G4V6D4</accession>
<keyword evidence="3" id="KW-0813">Transport</keyword>
<dbReference type="EMBL" id="CP033577">
    <property type="protein sequence ID" value="AYV20334.1"/>
    <property type="molecule type" value="Genomic_DNA"/>
</dbReference>
<organism evidence="19 20">
    <name type="scientific">Vibrio mediterranei</name>
    <dbReference type="NCBI Taxonomy" id="689"/>
    <lineage>
        <taxon>Bacteria</taxon>
        <taxon>Pseudomonadati</taxon>
        <taxon>Pseudomonadota</taxon>
        <taxon>Gammaproteobacteria</taxon>
        <taxon>Vibrionales</taxon>
        <taxon>Vibrionaceae</taxon>
        <taxon>Vibrio</taxon>
    </lineage>
</organism>
<evidence type="ECO:0000256" key="9">
    <source>
        <dbReference type="ARBA" id="ARBA00023065"/>
    </source>
</evidence>
<feature type="signal peptide" evidence="15">
    <location>
        <begin position="1"/>
        <end position="25"/>
    </location>
</feature>
<feature type="domain" description="Soluble ligand binding" evidence="17">
    <location>
        <begin position="300"/>
        <end position="352"/>
    </location>
</feature>
<feature type="domain" description="Polysaccharide export protein N-terminal" evidence="16">
    <location>
        <begin position="27"/>
        <end position="98"/>
    </location>
</feature>
<feature type="domain" description="Soluble ligand binding" evidence="17">
    <location>
        <begin position="396"/>
        <end position="446"/>
    </location>
</feature>
<evidence type="ECO:0000256" key="4">
    <source>
        <dbReference type="ARBA" id="ARBA00022452"/>
    </source>
</evidence>
<evidence type="ECO:0000313" key="20">
    <source>
        <dbReference type="Proteomes" id="UP000279760"/>
    </source>
</evidence>
<keyword evidence="11" id="KW-0472">Membrane</keyword>
<evidence type="ECO:0000256" key="2">
    <source>
        <dbReference type="ARBA" id="ARBA00009450"/>
    </source>
</evidence>
<dbReference type="GO" id="GO:0009279">
    <property type="term" value="C:cell outer membrane"/>
    <property type="evidence" value="ECO:0007669"/>
    <property type="project" value="UniProtKB-SubCell"/>
</dbReference>
<dbReference type="PANTHER" id="PTHR33619">
    <property type="entry name" value="POLYSACCHARIDE EXPORT PROTEIN GFCE-RELATED"/>
    <property type="match status" value="1"/>
</dbReference>
<feature type="domain" description="SLBB" evidence="18">
    <location>
        <begin position="495"/>
        <end position="574"/>
    </location>
</feature>
<comment type="similarity">
    <text evidence="2">Belongs to the BexD/CtrA/VexA family.</text>
</comment>
<evidence type="ECO:0000256" key="10">
    <source>
        <dbReference type="ARBA" id="ARBA00023114"/>
    </source>
</evidence>
<dbReference type="GO" id="GO:0006811">
    <property type="term" value="P:monoatomic ion transport"/>
    <property type="evidence" value="ECO:0007669"/>
    <property type="project" value="UniProtKB-KW"/>
</dbReference>
<keyword evidence="4" id="KW-1134">Transmembrane beta strand</keyword>
<dbReference type="Gene3D" id="3.10.560.10">
    <property type="entry name" value="Outer membrane lipoprotein wza domain like"/>
    <property type="match status" value="6"/>
</dbReference>
<dbReference type="Pfam" id="PF02563">
    <property type="entry name" value="Poly_export"/>
    <property type="match status" value="1"/>
</dbReference>